<evidence type="ECO:0000313" key="2">
    <source>
        <dbReference type="EMBL" id="OOQ60563.1"/>
    </source>
</evidence>
<dbReference type="GO" id="GO:0016491">
    <property type="term" value="F:oxidoreductase activity"/>
    <property type="evidence" value="ECO:0007669"/>
    <property type="project" value="InterPro"/>
</dbReference>
<proteinExistence type="predicted"/>
<dbReference type="PANTHER" id="PTHR42923">
    <property type="entry name" value="PROTOPORPHYRINOGEN OXIDASE"/>
    <property type="match status" value="1"/>
</dbReference>
<keyword evidence="3" id="KW-1185">Reference proteome</keyword>
<dbReference type="EMBL" id="MBTF01000006">
    <property type="protein sequence ID" value="OOQ60563.1"/>
    <property type="molecule type" value="Genomic_DNA"/>
</dbReference>
<dbReference type="InterPro" id="IPR036188">
    <property type="entry name" value="FAD/NAD-bd_sf"/>
</dbReference>
<protein>
    <submittedName>
        <fullName evidence="2">NADP transhydrogenase subunit alpha</fullName>
    </submittedName>
</protein>
<dbReference type="InterPro" id="IPR050464">
    <property type="entry name" value="Zeta_carotene_desat/Oxidored"/>
</dbReference>
<dbReference type="Gene3D" id="1.10.405.20">
    <property type="match status" value="1"/>
</dbReference>
<dbReference type="PROSITE" id="PS51257">
    <property type="entry name" value="PROKAR_LIPOPROTEIN"/>
    <property type="match status" value="1"/>
</dbReference>
<dbReference type="Gene3D" id="3.50.50.60">
    <property type="entry name" value="FAD/NAD(P)-binding domain"/>
    <property type="match status" value="1"/>
</dbReference>
<name>A0A1S9PHW8_9SPHI</name>
<dbReference type="PANTHER" id="PTHR42923:SF17">
    <property type="entry name" value="AMINE OXIDASE DOMAIN-CONTAINING PROTEIN"/>
    <property type="match status" value="1"/>
</dbReference>
<dbReference type="RefSeq" id="WP_078347571.1">
    <property type="nucleotide sequence ID" value="NZ_MBTF01000006.1"/>
</dbReference>
<reference evidence="2 3" key="1">
    <citation type="submission" date="2016-07" db="EMBL/GenBank/DDBJ databases">
        <title>Genomic analysis of zinc-resistant bacterium Mucilaginibacter pedocola TBZ30.</title>
        <authorList>
            <person name="Huang J."/>
            <person name="Tang J."/>
        </authorList>
    </citation>
    <scope>NUCLEOTIDE SEQUENCE [LARGE SCALE GENOMIC DNA]</scope>
    <source>
        <strain evidence="2 3">TBZ30</strain>
    </source>
</reference>
<dbReference type="InterPro" id="IPR002937">
    <property type="entry name" value="Amino_oxidase"/>
</dbReference>
<gene>
    <name evidence="2" type="ORF">BC343_25065</name>
</gene>
<sequence>MHKTAIIGTGIAGMGCGHFLQNQTDLTFYEQNDYIGGHTNTVTLEEDGKPIYMDTGFMVFNYKTYPNLCKLFAEIGAPVKKTDMSFSVQHVPSKLEYSGSSVNHLFAQRRNILNIPYLKMLGQIARFNKESVKILDDPKYADYSLGQYIKEFGYSEDMLWKYLVPMSSAVWSTPMEQMLDFPAVSLIRFFLNHGFLGLDTQHQWYTPVNGSQSYREILIKPFKHKMKVNRKVVNVSRLADGKALVLASDGSQEIFDRVIIASHGDQALKMLEAATPDEQRLLSCFKYQYNKATLHTDEGIMPRKKLAWSSWNYRIQMQDGKLTPSTIYWMNKLQGVSDKNNYFVSINPHNNIDEKKIIREIDYEHPLFDVSAMQAQDELHKLNQSGPIYFCGSYFKYGFHEDAFASAVKLCSQMLGRDVYGDIQR</sequence>
<dbReference type="Pfam" id="PF01593">
    <property type="entry name" value="Amino_oxidase"/>
    <property type="match status" value="1"/>
</dbReference>
<dbReference type="Gene3D" id="3.30.70.1990">
    <property type="match status" value="1"/>
</dbReference>
<comment type="caution">
    <text evidence="2">The sequence shown here is derived from an EMBL/GenBank/DDBJ whole genome shotgun (WGS) entry which is preliminary data.</text>
</comment>
<accession>A0A1S9PHW8</accession>
<dbReference type="STRING" id="1792845.BC343_25065"/>
<dbReference type="AlphaFoldDB" id="A0A1S9PHW8"/>
<dbReference type="SUPFAM" id="SSF51905">
    <property type="entry name" value="FAD/NAD(P)-binding domain"/>
    <property type="match status" value="1"/>
</dbReference>
<evidence type="ECO:0000259" key="1">
    <source>
        <dbReference type="Pfam" id="PF01593"/>
    </source>
</evidence>
<dbReference type="Proteomes" id="UP000189739">
    <property type="component" value="Unassembled WGS sequence"/>
</dbReference>
<organism evidence="2 3">
    <name type="scientific">Mucilaginibacter pedocola</name>
    <dbReference type="NCBI Taxonomy" id="1792845"/>
    <lineage>
        <taxon>Bacteria</taxon>
        <taxon>Pseudomonadati</taxon>
        <taxon>Bacteroidota</taxon>
        <taxon>Sphingobacteriia</taxon>
        <taxon>Sphingobacteriales</taxon>
        <taxon>Sphingobacteriaceae</taxon>
        <taxon>Mucilaginibacter</taxon>
    </lineage>
</organism>
<evidence type="ECO:0000313" key="3">
    <source>
        <dbReference type="Proteomes" id="UP000189739"/>
    </source>
</evidence>
<feature type="domain" description="Amine oxidase" evidence="1">
    <location>
        <begin position="17"/>
        <end position="300"/>
    </location>
</feature>
<dbReference type="OrthoDB" id="20837at2"/>